<dbReference type="EMBL" id="BKCJ010000665">
    <property type="protein sequence ID" value="GEU35205.1"/>
    <property type="molecule type" value="Genomic_DNA"/>
</dbReference>
<evidence type="ECO:0000313" key="2">
    <source>
        <dbReference type="EMBL" id="GEU35205.1"/>
    </source>
</evidence>
<protein>
    <submittedName>
        <fullName evidence="2">Uncharacterized protein</fullName>
    </submittedName>
</protein>
<gene>
    <name evidence="2" type="ORF">Tci_007183</name>
</gene>
<dbReference type="AlphaFoldDB" id="A0A6L2JH42"/>
<proteinExistence type="predicted"/>
<sequence length="599" mass="67332">MSFGSETVGDIVVSKFDMHVYNSILTFDEVKTLVTKYAIPLDLHPCVPPFGLNMNRLPVDKIGLNRLTMFDIYCRSLEINPFIDLFRAFYKLNKQGHWFSFKRRLEKGGRDKIFNEFCTSLKHWKYLFFLIDSHAILDAMPWRHQNSSVADLPLTSVWAKDIRRLCENIIDFHPVHPTMLYEIGLTTIWKHVRHCLVFKDGEGVGVRVGKGALLRLMKLFLTTLPNLFLLVPRSPRNLTIRSGFETRHSASPLTTIISDNVDPTARGGSLVLESVRREEDDVNRSLDNVEGDTHVHFGGGGLHHDEGDEQTHRHASRSSGRLAFPKRNPGGDGAGSSLRGDVVPPASFISAWNLTTHSILNDVESCQDMMINLATLAIKLFRAHRSCKDVSDRLIETQNQLVDVIQNRSKLADDHKALHEEYKKSLSGVFNQAISAGWSEGVKVERTKEDAEEILADSGLRSEEYASLCHWRLDSSRASCISGNIRHLAIGAWIHPKLLACRGMYVTWPLALGLIRSILHFREYASLGHWRLESSGTSSISKNIRHLAIGAWAHLERLAFQGICITWPLALGLSGASCVLGNIRHLAIGAWTHPECLTF</sequence>
<comment type="caution">
    <text evidence="2">The sequence shown here is derived from an EMBL/GenBank/DDBJ whole genome shotgun (WGS) entry which is preliminary data.</text>
</comment>
<evidence type="ECO:0000256" key="1">
    <source>
        <dbReference type="SAM" id="MobiDB-lite"/>
    </source>
</evidence>
<organism evidence="2">
    <name type="scientific">Tanacetum cinerariifolium</name>
    <name type="common">Dalmatian daisy</name>
    <name type="synonym">Chrysanthemum cinerariifolium</name>
    <dbReference type="NCBI Taxonomy" id="118510"/>
    <lineage>
        <taxon>Eukaryota</taxon>
        <taxon>Viridiplantae</taxon>
        <taxon>Streptophyta</taxon>
        <taxon>Embryophyta</taxon>
        <taxon>Tracheophyta</taxon>
        <taxon>Spermatophyta</taxon>
        <taxon>Magnoliopsida</taxon>
        <taxon>eudicotyledons</taxon>
        <taxon>Gunneridae</taxon>
        <taxon>Pentapetalae</taxon>
        <taxon>asterids</taxon>
        <taxon>campanulids</taxon>
        <taxon>Asterales</taxon>
        <taxon>Asteraceae</taxon>
        <taxon>Asteroideae</taxon>
        <taxon>Anthemideae</taxon>
        <taxon>Anthemidinae</taxon>
        <taxon>Tanacetum</taxon>
    </lineage>
</organism>
<feature type="compositionally biased region" description="Basic and acidic residues" evidence="1">
    <location>
        <begin position="302"/>
        <end position="312"/>
    </location>
</feature>
<feature type="region of interest" description="Disordered" evidence="1">
    <location>
        <begin position="298"/>
        <end position="339"/>
    </location>
</feature>
<reference evidence="2" key="1">
    <citation type="journal article" date="2019" name="Sci. Rep.">
        <title>Draft genome of Tanacetum cinerariifolium, the natural source of mosquito coil.</title>
        <authorList>
            <person name="Yamashiro T."/>
            <person name="Shiraishi A."/>
            <person name="Satake H."/>
            <person name="Nakayama K."/>
        </authorList>
    </citation>
    <scope>NUCLEOTIDE SEQUENCE</scope>
</reference>
<name>A0A6L2JH42_TANCI</name>
<accession>A0A6L2JH42</accession>